<name>A0AAV0V468_9STRA</name>
<evidence type="ECO:0000313" key="2">
    <source>
        <dbReference type="EMBL" id="CAI5743882.1"/>
    </source>
</evidence>
<keyword evidence="1" id="KW-0472">Membrane</keyword>
<dbReference type="AlphaFoldDB" id="A0AAV0V468"/>
<feature type="transmembrane region" description="Helical" evidence="1">
    <location>
        <begin position="114"/>
        <end position="136"/>
    </location>
</feature>
<accession>A0AAV0V468</accession>
<organism evidence="2 3">
    <name type="scientific">Peronospora destructor</name>
    <dbReference type="NCBI Taxonomy" id="86335"/>
    <lineage>
        <taxon>Eukaryota</taxon>
        <taxon>Sar</taxon>
        <taxon>Stramenopiles</taxon>
        <taxon>Oomycota</taxon>
        <taxon>Peronosporomycetes</taxon>
        <taxon>Peronosporales</taxon>
        <taxon>Peronosporaceae</taxon>
        <taxon>Peronospora</taxon>
    </lineage>
</organism>
<dbReference type="EMBL" id="CANTFM010001975">
    <property type="protein sequence ID" value="CAI5743882.1"/>
    <property type="molecule type" value="Genomic_DNA"/>
</dbReference>
<keyword evidence="1" id="KW-1133">Transmembrane helix</keyword>
<dbReference type="Proteomes" id="UP001162029">
    <property type="component" value="Unassembled WGS sequence"/>
</dbReference>
<evidence type="ECO:0008006" key="4">
    <source>
        <dbReference type="Google" id="ProtNLM"/>
    </source>
</evidence>
<evidence type="ECO:0000313" key="3">
    <source>
        <dbReference type="Proteomes" id="UP001162029"/>
    </source>
</evidence>
<keyword evidence="3" id="KW-1185">Reference proteome</keyword>
<gene>
    <name evidence="2" type="ORF">PDE001_LOCUS9068</name>
</gene>
<reference evidence="2" key="1">
    <citation type="submission" date="2022-12" db="EMBL/GenBank/DDBJ databases">
        <authorList>
            <person name="Webb A."/>
        </authorList>
    </citation>
    <scope>NUCLEOTIDE SEQUENCE</scope>
    <source>
        <strain evidence="2">Pd1</strain>
    </source>
</reference>
<proteinExistence type="predicted"/>
<sequence length="156" mass="16702">MGLGKCMSSLVLGGALVLYVGILTAYELDRGDPNYWSPIDDIVTALVVVGSVIIGLAALSLHYVAATEKCPRTANALKFCGVFHSIGDSKSLSGTAPYLECRTELLHLVESSTWLGIASVIVCAGALMVITFAYTLRLCDQRPLNTWTLLSTPKQH</sequence>
<feature type="transmembrane region" description="Helical" evidence="1">
    <location>
        <begin position="7"/>
        <end position="26"/>
    </location>
</feature>
<feature type="transmembrane region" description="Helical" evidence="1">
    <location>
        <begin position="42"/>
        <end position="65"/>
    </location>
</feature>
<protein>
    <recommendedName>
        <fullName evidence="4">MARVEL domain-containing protein</fullName>
    </recommendedName>
</protein>
<keyword evidence="1" id="KW-0812">Transmembrane</keyword>
<comment type="caution">
    <text evidence="2">The sequence shown here is derived from an EMBL/GenBank/DDBJ whole genome shotgun (WGS) entry which is preliminary data.</text>
</comment>
<evidence type="ECO:0000256" key="1">
    <source>
        <dbReference type="SAM" id="Phobius"/>
    </source>
</evidence>